<organism evidence="1 2">
    <name type="scientific">Bergeriella denitrificans</name>
    <name type="common">Neisseria denitrificans</name>
    <dbReference type="NCBI Taxonomy" id="494"/>
    <lineage>
        <taxon>Bacteria</taxon>
        <taxon>Pseudomonadati</taxon>
        <taxon>Pseudomonadota</taxon>
        <taxon>Betaproteobacteria</taxon>
        <taxon>Neisseriales</taxon>
        <taxon>Neisseriaceae</taxon>
        <taxon>Bergeriella</taxon>
    </lineage>
</organism>
<name>A0A378UFE6_BERDE</name>
<accession>A0A378UFE6</accession>
<evidence type="ECO:0000313" key="2">
    <source>
        <dbReference type="Proteomes" id="UP000254651"/>
    </source>
</evidence>
<dbReference type="AlphaFoldDB" id="A0A378UFE6"/>
<protein>
    <submittedName>
        <fullName evidence="1">Uncharacterized protein</fullName>
    </submittedName>
</protein>
<sequence length="82" mass="9160">MLGQPTRAAFSDGLSGRLPCCGQIAAALRPESRPCIGSREYRKMDAAFPKASFYQFFRPIVEEINFCYGVGPPCIRIYSHLK</sequence>
<dbReference type="EMBL" id="UGQS01000001">
    <property type="protein sequence ID" value="STZ76056.1"/>
    <property type="molecule type" value="Genomic_DNA"/>
</dbReference>
<evidence type="ECO:0000313" key="1">
    <source>
        <dbReference type="EMBL" id="STZ76056.1"/>
    </source>
</evidence>
<proteinExistence type="predicted"/>
<gene>
    <name evidence="1" type="ORF">NCTC10295_00812</name>
</gene>
<dbReference type="Proteomes" id="UP000254651">
    <property type="component" value="Unassembled WGS sequence"/>
</dbReference>
<keyword evidence="2" id="KW-1185">Reference proteome</keyword>
<reference evidence="1 2" key="1">
    <citation type="submission" date="2018-06" db="EMBL/GenBank/DDBJ databases">
        <authorList>
            <consortium name="Pathogen Informatics"/>
            <person name="Doyle S."/>
        </authorList>
    </citation>
    <scope>NUCLEOTIDE SEQUENCE [LARGE SCALE GENOMIC DNA]</scope>
    <source>
        <strain evidence="1 2">NCTC10295</strain>
    </source>
</reference>